<evidence type="ECO:0000256" key="7">
    <source>
        <dbReference type="ARBA" id="ARBA00022801"/>
    </source>
</evidence>
<dbReference type="PANTHER" id="PTHR11705">
    <property type="entry name" value="PROTEASE FAMILY M14 CARBOXYPEPTIDASE A,B"/>
    <property type="match status" value="1"/>
</dbReference>
<dbReference type="PROSITE" id="PS52035">
    <property type="entry name" value="PEPTIDASE_M14"/>
    <property type="match status" value="1"/>
</dbReference>
<reference evidence="14" key="1">
    <citation type="submission" date="2011-05" db="EMBL/GenBank/DDBJ databases">
        <authorList>
            <person name="Richards S.R."/>
            <person name="Qu J."/>
            <person name="Jiang H."/>
            <person name="Jhangiani S.N."/>
            <person name="Agravi P."/>
            <person name="Goodspeed R."/>
            <person name="Gross S."/>
            <person name="Mandapat C."/>
            <person name="Jackson L."/>
            <person name="Mathew T."/>
            <person name="Pu L."/>
            <person name="Thornton R."/>
            <person name="Saada N."/>
            <person name="Wilczek-Boney K.B."/>
            <person name="Lee S."/>
            <person name="Kovar C."/>
            <person name="Wu Y."/>
            <person name="Scherer S.E."/>
            <person name="Worley K.C."/>
            <person name="Muzny D.M."/>
            <person name="Gibbs R."/>
        </authorList>
    </citation>
    <scope>NUCLEOTIDE SEQUENCE</scope>
    <source>
        <strain evidence="14">Brora</strain>
    </source>
</reference>
<dbReference type="InterPro" id="IPR036990">
    <property type="entry name" value="M14A-like_propep"/>
</dbReference>
<dbReference type="SUPFAM" id="SSF53187">
    <property type="entry name" value="Zn-dependent exopeptidases"/>
    <property type="match status" value="1"/>
</dbReference>
<reference evidence="13" key="2">
    <citation type="submission" date="2015-02" db="UniProtKB">
        <authorList>
            <consortium name="EnsemblMetazoa"/>
        </authorList>
    </citation>
    <scope>IDENTIFICATION</scope>
</reference>
<dbReference type="InterPro" id="IPR000834">
    <property type="entry name" value="Peptidase_M14"/>
</dbReference>
<name>T1JGP6_STRMM</name>
<comment type="similarity">
    <text evidence="2 11">Belongs to the peptidase M14 family.</text>
</comment>
<keyword evidence="7" id="KW-0378">Hydrolase</keyword>
<evidence type="ECO:0000256" key="8">
    <source>
        <dbReference type="ARBA" id="ARBA00022833"/>
    </source>
</evidence>
<dbReference type="OMA" id="WSYDSGI"/>
<dbReference type="SUPFAM" id="SSF54897">
    <property type="entry name" value="Protease propeptides/inhibitors"/>
    <property type="match status" value="1"/>
</dbReference>
<keyword evidence="6" id="KW-0732">Signal</keyword>
<dbReference type="EMBL" id="JH432211">
    <property type="status" value="NOT_ANNOTATED_CDS"/>
    <property type="molecule type" value="Genomic_DNA"/>
</dbReference>
<keyword evidence="8" id="KW-0862">Zinc</keyword>
<dbReference type="GO" id="GO:0005615">
    <property type="term" value="C:extracellular space"/>
    <property type="evidence" value="ECO:0007669"/>
    <property type="project" value="TreeGrafter"/>
</dbReference>
<evidence type="ECO:0000256" key="5">
    <source>
        <dbReference type="ARBA" id="ARBA00022723"/>
    </source>
</evidence>
<dbReference type="Pfam" id="PF02244">
    <property type="entry name" value="Propep_M14"/>
    <property type="match status" value="1"/>
</dbReference>
<feature type="active site" description="Proton donor/acceptor" evidence="11">
    <location>
        <position position="386"/>
    </location>
</feature>
<dbReference type="PANTHER" id="PTHR11705:SF140">
    <property type="entry name" value="FI02848P-RELATED"/>
    <property type="match status" value="1"/>
</dbReference>
<protein>
    <recommendedName>
        <fullName evidence="12">Peptidase M14 domain-containing protein</fullName>
    </recommendedName>
</protein>
<comment type="cofactor">
    <cofactor evidence="1">
        <name>Zn(2+)</name>
        <dbReference type="ChEBI" id="CHEBI:29105"/>
    </cofactor>
</comment>
<keyword evidence="10" id="KW-1015">Disulfide bond</keyword>
<evidence type="ECO:0000256" key="6">
    <source>
        <dbReference type="ARBA" id="ARBA00022729"/>
    </source>
</evidence>
<dbReference type="eggNOG" id="KOG2650">
    <property type="taxonomic scope" value="Eukaryota"/>
</dbReference>
<dbReference type="InterPro" id="IPR003146">
    <property type="entry name" value="M14A_act_pep"/>
</dbReference>
<proteinExistence type="inferred from homology"/>
<evidence type="ECO:0000256" key="2">
    <source>
        <dbReference type="ARBA" id="ARBA00005988"/>
    </source>
</evidence>
<dbReference type="GO" id="GO:0004181">
    <property type="term" value="F:metallocarboxypeptidase activity"/>
    <property type="evidence" value="ECO:0007669"/>
    <property type="project" value="InterPro"/>
</dbReference>
<organism evidence="13 14">
    <name type="scientific">Strigamia maritima</name>
    <name type="common">European centipede</name>
    <name type="synonym">Geophilus maritimus</name>
    <dbReference type="NCBI Taxonomy" id="126957"/>
    <lineage>
        <taxon>Eukaryota</taxon>
        <taxon>Metazoa</taxon>
        <taxon>Ecdysozoa</taxon>
        <taxon>Arthropoda</taxon>
        <taxon>Myriapoda</taxon>
        <taxon>Chilopoda</taxon>
        <taxon>Pleurostigmophora</taxon>
        <taxon>Geophilomorpha</taxon>
        <taxon>Linotaeniidae</taxon>
        <taxon>Strigamia</taxon>
    </lineage>
</organism>
<dbReference type="HOGENOM" id="CLU_019326_2_1_1"/>
<evidence type="ECO:0000256" key="10">
    <source>
        <dbReference type="ARBA" id="ARBA00023157"/>
    </source>
</evidence>
<keyword evidence="9" id="KW-0482">Metalloprotease</keyword>
<dbReference type="Gene3D" id="3.40.630.10">
    <property type="entry name" value="Zn peptidases"/>
    <property type="match status" value="1"/>
</dbReference>
<evidence type="ECO:0000259" key="12">
    <source>
        <dbReference type="PROSITE" id="PS52035"/>
    </source>
</evidence>
<accession>T1JGP6</accession>
<feature type="domain" description="Peptidase M14" evidence="12">
    <location>
        <begin position="123"/>
        <end position="422"/>
    </location>
</feature>
<keyword evidence="5" id="KW-0479">Metal-binding</keyword>
<evidence type="ECO:0000256" key="1">
    <source>
        <dbReference type="ARBA" id="ARBA00001947"/>
    </source>
</evidence>
<dbReference type="PhylomeDB" id="T1JGP6"/>
<dbReference type="CDD" id="cd03860">
    <property type="entry name" value="M14_CP_A-B_like"/>
    <property type="match status" value="1"/>
</dbReference>
<dbReference type="STRING" id="126957.T1JGP6"/>
<evidence type="ECO:0000256" key="4">
    <source>
        <dbReference type="ARBA" id="ARBA00022670"/>
    </source>
</evidence>
<evidence type="ECO:0000313" key="13">
    <source>
        <dbReference type="EnsemblMetazoa" id="SMAR013019-PA"/>
    </source>
</evidence>
<dbReference type="FunFam" id="3.40.630.10:FF:000056">
    <property type="entry name" value="Zinc carboxypeptidase"/>
    <property type="match status" value="1"/>
</dbReference>
<evidence type="ECO:0000256" key="11">
    <source>
        <dbReference type="PROSITE-ProRule" id="PRU01379"/>
    </source>
</evidence>
<dbReference type="AlphaFoldDB" id="T1JGP6"/>
<evidence type="ECO:0000256" key="3">
    <source>
        <dbReference type="ARBA" id="ARBA00022645"/>
    </source>
</evidence>
<sequence length="423" mass="47393">MLLLLLFVSGVTAYLDDVVDYRDYTVVSTVATTAGQLSALHQLYLDDVSYRADFFNEPAMVGEKVFLGLPKSQVERVAQLLRTVGAVLTEENVDLQKSIEDEIDSNPPQFSRGLQSRSFAFNQYHRYTEIETYLRQVALENPKLVRKSIIGHTYENREIIALKIGTGETDKPVIMIDAGIHAREWIAPATALYIINQLVTNYGTDTLITKLVDSYDWYVIPVVNPDGYSYTWTLNRNWRKNRSRPAPFSGCYGVDPNRNFALGFAGASTSKNPCSDLYPGPSPFSEAEARAMKGLTEKNAKRIRAGLTLHSFGQMWMNPWGYIRQKPDNYDTLLKASRKAVAALKSVHGTTFKVGSIFEVIYPTGGGSIDWQHSIANNTSYFYAVELRPNQGTLNGFQLSNKQILPVGEETWKAISTLVNDIL</sequence>
<keyword evidence="3" id="KW-0121">Carboxypeptidase</keyword>
<dbReference type="PRINTS" id="PR00765">
    <property type="entry name" value="CRBOXYPTASEA"/>
</dbReference>
<dbReference type="GO" id="GO:0006508">
    <property type="term" value="P:proteolysis"/>
    <property type="evidence" value="ECO:0007669"/>
    <property type="project" value="UniProtKB-KW"/>
</dbReference>
<keyword evidence="14" id="KW-1185">Reference proteome</keyword>
<dbReference type="PROSITE" id="PS00132">
    <property type="entry name" value="CARBOXYPEPT_ZN_1"/>
    <property type="match status" value="1"/>
</dbReference>
<evidence type="ECO:0000256" key="9">
    <source>
        <dbReference type="ARBA" id="ARBA00023049"/>
    </source>
</evidence>
<dbReference type="InterPro" id="IPR057246">
    <property type="entry name" value="CARBOXYPEPT_ZN_1"/>
</dbReference>
<dbReference type="Pfam" id="PF00246">
    <property type="entry name" value="Peptidase_M14"/>
    <property type="match status" value="1"/>
</dbReference>
<dbReference type="Proteomes" id="UP000014500">
    <property type="component" value="Unassembled WGS sequence"/>
</dbReference>
<dbReference type="Gene3D" id="3.30.70.340">
    <property type="entry name" value="Metallocarboxypeptidase-like"/>
    <property type="match status" value="1"/>
</dbReference>
<keyword evidence="4" id="KW-0645">Protease</keyword>
<dbReference type="EnsemblMetazoa" id="SMAR013019-RA">
    <property type="protein sequence ID" value="SMAR013019-PA"/>
    <property type="gene ID" value="SMAR013019"/>
</dbReference>
<dbReference type="SMART" id="SM00631">
    <property type="entry name" value="Zn_pept"/>
    <property type="match status" value="1"/>
</dbReference>
<evidence type="ECO:0000313" key="14">
    <source>
        <dbReference type="Proteomes" id="UP000014500"/>
    </source>
</evidence>
<dbReference type="GO" id="GO:0008270">
    <property type="term" value="F:zinc ion binding"/>
    <property type="evidence" value="ECO:0007669"/>
    <property type="project" value="InterPro"/>
</dbReference>